<dbReference type="SUPFAM" id="SSF56925">
    <property type="entry name" value="OMPA-like"/>
    <property type="match status" value="1"/>
</dbReference>
<organism evidence="2 3">
    <name type="scientific">Marinobacter daqiaonensis</name>
    <dbReference type="NCBI Taxonomy" id="650891"/>
    <lineage>
        <taxon>Bacteria</taxon>
        <taxon>Pseudomonadati</taxon>
        <taxon>Pseudomonadota</taxon>
        <taxon>Gammaproteobacteria</taxon>
        <taxon>Pseudomonadales</taxon>
        <taxon>Marinobacteraceae</taxon>
        <taxon>Marinobacter</taxon>
    </lineage>
</organism>
<name>A0A1I6IBG7_9GAMM</name>
<feature type="signal peptide" evidence="1">
    <location>
        <begin position="1"/>
        <end position="22"/>
    </location>
</feature>
<feature type="chain" id="PRO_5011527632" evidence="1">
    <location>
        <begin position="23"/>
        <end position="230"/>
    </location>
</feature>
<dbReference type="Gene3D" id="2.40.160.20">
    <property type="match status" value="1"/>
</dbReference>
<reference evidence="3" key="1">
    <citation type="submission" date="2016-10" db="EMBL/GenBank/DDBJ databases">
        <authorList>
            <person name="Varghese N."/>
            <person name="Submissions S."/>
        </authorList>
    </citation>
    <scope>NUCLEOTIDE SEQUENCE [LARGE SCALE GENOMIC DNA]</scope>
    <source>
        <strain evidence="3">CGMCC 1.9167</strain>
    </source>
</reference>
<dbReference type="EMBL" id="FOYW01000001">
    <property type="protein sequence ID" value="SFR64023.1"/>
    <property type="molecule type" value="Genomic_DNA"/>
</dbReference>
<dbReference type="STRING" id="650891.SAMN05216203_2069"/>
<dbReference type="Proteomes" id="UP000198644">
    <property type="component" value="Unassembled WGS sequence"/>
</dbReference>
<accession>A0A1I6IBG7</accession>
<sequence>MSRKFTLSVLAAGLLAATSAQAYQAGDIIIRAGAVAVDPQESSGSVLADGADLGGWEVGLDSNRQLGLAGTYMVTSHIGVGLLAATPFKHNISAAGAIAGAGKLGETKHLPPTLTLQYYPMGSASRFQPYAGLGVNYTIFFEEATTDTLNGALGVDSTTLDLDDSVGIAAEFGFDYALSEEFGFNAAIWWADIDTEGTIRTQASGAPGPVGTVDVEIDPLVYMVGFTYRF</sequence>
<dbReference type="GO" id="GO:0019867">
    <property type="term" value="C:outer membrane"/>
    <property type="evidence" value="ECO:0007669"/>
    <property type="project" value="InterPro"/>
</dbReference>
<dbReference type="RefSeq" id="WP_092011784.1">
    <property type="nucleotide sequence ID" value="NZ_FOYW01000001.1"/>
</dbReference>
<proteinExistence type="predicted"/>
<protein>
    <submittedName>
        <fullName evidence="2">Outer membrane protein</fullName>
    </submittedName>
</protein>
<dbReference type="Pfam" id="PF03922">
    <property type="entry name" value="OmpW"/>
    <property type="match status" value="1"/>
</dbReference>
<dbReference type="InterPro" id="IPR005618">
    <property type="entry name" value="OMPW"/>
</dbReference>
<evidence type="ECO:0000313" key="3">
    <source>
        <dbReference type="Proteomes" id="UP000198644"/>
    </source>
</evidence>
<evidence type="ECO:0000313" key="2">
    <source>
        <dbReference type="EMBL" id="SFR64023.1"/>
    </source>
</evidence>
<dbReference type="PANTHER" id="PTHR36920:SF1">
    <property type="entry name" value="OUTER MEMBRANE PROTEIN W"/>
    <property type="match status" value="1"/>
</dbReference>
<keyword evidence="1" id="KW-0732">Signal</keyword>
<dbReference type="AlphaFoldDB" id="A0A1I6IBG7"/>
<dbReference type="PANTHER" id="PTHR36920">
    <property type="match status" value="1"/>
</dbReference>
<evidence type="ECO:0000256" key="1">
    <source>
        <dbReference type="SAM" id="SignalP"/>
    </source>
</evidence>
<dbReference type="OrthoDB" id="9807574at2"/>
<keyword evidence="3" id="KW-1185">Reference proteome</keyword>
<dbReference type="InterPro" id="IPR011250">
    <property type="entry name" value="OMP/PagP_B-barrel"/>
</dbReference>
<dbReference type="GO" id="GO:0055085">
    <property type="term" value="P:transmembrane transport"/>
    <property type="evidence" value="ECO:0007669"/>
    <property type="project" value="TreeGrafter"/>
</dbReference>
<gene>
    <name evidence="2" type="ORF">SAMN05216203_2069</name>
</gene>